<dbReference type="EMBL" id="JAPHNI010000345">
    <property type="protein sequence ID" value="KAJ8112173.1"/>
    <property type="molecule type" value="Genomic_DNA"/>
</dbReference>
<dbReference type="Proteomes" id="UP001153331">
    <property type="component" value="Unassembled WGS sequence"/>
</dbReference>
<keyword evidence="2" id="KW-1185">Reference proteome</keyword>
<protein>
    <submittedName>
        <fullName evidence="1">Uncharacterized protein</fullName>
    </submittedName>
</protein>
<accession>A0ACC2IAE1</accession>
<reference evidence="1" key="1">
    <citation type="submission" date="2022-11" db="EMBL/GenBank/DDBJ databases">
        <title>Genome Sequence of Boeremia exigua.</title>
        <authorList>
            <person name="Buettner E."/>
        </authorList>
    </citation>
    <scope>NUCLEOTIDE SEQUENCE</scope>
    <source>
        <strain evidence="1">CU02</strain>
    </source>
</reference>
<comment type="caution">
    <text evidence="1">The sequence shown here is derived from an EMBL/GenBank/DDBJ whole genome shotgun (WGS) entry which is preliminary data.</text>
</comment>
<gene>
    <name evidence="1" type="ORF">OPT61_g5400</name>
</gene>
<name>A0ACC2IAE1_9PLEO</name>
<sequence length="220" mass="25663">MPTRPVRRERRRADRRNANKGVSLAPHSWPNGFADLGPMSPAVFQKAAPVVRMVMRVVLIQTSFTISQVIGFELWKETLELRKPRRSAPTYGQCEYQISCFQIIIDLHYMHTQELEVLQLHYAKQVAMWGFECSKKEHEWDLGLIARRKLELAQLNRITKRLAMAFEIKLQALLENSRLFTTQTERKCLLEMMESFRDSFREGVEIADQETAATLKKSKH</sequence>
<organism evidence="1 2">
    <name type="scientific">Boeremia exigua</name>
    <dbReference type="NCBI Taxonomy" id="749465"/>
    <lineage>
        <taxon>Eukaryota</taxon>
        <taxon>Fungi</taxon>
        <taxon>Dikarya</taxon>
        <taxon>Ascomycota</taxon>
        <taxon>Pezizomycotina</taxon>
        <taxon>Dothideomycetes</taxon>
        <taxon>Pleosporomycetidae</taxon>
        <taxon>Pleosporales</taxon>
        <taxon>Pleosporineae</taxon>
        <taxon>Didymellaceae</taxon>
        <taxon>Boeremia</taxon>
    </lineage>
</organism>
<evidence type="ECO:0000313" key="1">
    <source>
        <dbReference type="EMBL" id="KAJ8112173.1"/>
    </source>
</evidence>
<proteinExistence type="predicted"/>
<evidence type="ECO:0000313" key="2">
    <source>
        <dbReference type="Proteomes" id="UP001153331"/>
    </source>
</evidence>